<proteinExistence type="predicted"/>
<protein>
    <submittedName>
        <fullName evidence="6">Thiamine pyrophosphokinase</fullName>
        <ecNumber evidence="6">2.7.6.2</ecNumber>
    </submittedName>
</protein>
<dbReference type="SUPFAM" id="SSF63862">
    <property type="entry name" value="Thiamin pyrophosphokinase, substrate-binding domain"/>
    <property type="match status" value="1"/>
</dbReference>
<dbReference type="GO" id="GO:0004788">
    <property type="term" value="F:thiamine diphosphokinase activity"/>
    <property type="evidence" value="ECO:0007669"/>
    <property type="project" value="UniProtKB-EC"/>
</dbReference>
<dbReference type="SUPFAM" id="SSF63999">
    <property type="entry name" value="Thiamin pyrophosphokinase, catalytic domain"/>
    <property type="match status" value="1"/>
</dbReference>
<evidence type="ECO:0000256" key="4">
    <source>
        <dbReference type="ARBA" id="ARBA00022840"/>
    </source>
</evidence>
<dbReference type="InterPro" id="IPR007371">
    <property type="entry name" value="TPK_catalytic"/>
</dbReference>
<evidence type="ECO:0000313" key="6">
    <source>
        <dbReference type="EMBL" id="KAL0580873.1"/>
    </source>
</evidence>
<keyword evidence="7" id="KW-1185">Reference proteome</keyword>
<dbReference type="CDD" id="cd07995">
    <property type="entry name" value="TPK"/>
    <property type="match status" value="1"/>
</dbReference>
<keyword evidence="1 6" id="KW-0808">Transferase</keyword>
<reference evidence="6 7" key="1">
    <citation type="submission" date="2024-02" db="EMBL/GenBank/DDBJ databases">
        <title>A draft genome for the cacao thread blight pathogen Marasmius crinis-equi.</title>
        <authorList>
            <person name="Cohen S.P."/>
            <person name="Baruah I.K."/>
            <person name="Amoako-Attah I."/>
            <person name="Bukari Y."/>
            <person name="Meinhardt L.W."/>
            <person name="Bailey B.A."/>
        </authorList>
    </citation>
    <scope>NUCLEOTIDE SEQUENCE [LARGE SCALE GENOMIC DNA]</scope>
    <source>
        <strain evidence="6 7">GH-76</strain>
    </source>
</reference>
<evidence type="ECO:0000256" key="3">
    <source>
        <dbReference type="ARBA" id="ARBA00022777"/>
    </source>
</evidence>
<name>A0ABR3FZJ1_9AGAR</name>
<evidence type="ECO:0000259" key="5">
    <source>
        <dbReference type="SMART" id="SM00983"/>
    </source>
</evidence>
<evidence type="ECO:0000256" key="1">
    <source>
        <dbReference type="ARBA" id="ARBA00022679"/>
    </source>
</evidence>
<accession>A0ABR3FZJ1</accession>
<dbReference type="InterPro" id="IPR036759">
    <property type="entry name" value="TPK_catalytic_sf"/>
</dbReference>
<dbReference type="SMART" id="SM00983">
    <property type="entry name" value="TPK_B1_binding"/>
    <property type="match status" value="1"/>
</dbReference>
<sequence>MPHKYSKIGVPVIQDHDQYSTDLMKCVTAVEEKERRDGREYEIILLGGSGRLDQTIHLLSYLHKLRKKRNKVFAITDDNVGWVLDEGEHSIRIDHTSLGQTCGLLPVGVDETILSTSGLEWNLTDHPSSFDGLISTSNHLVPGQDVWIKTSRPIWWTAELKDLETLEKHAKLVTNNVT</sequence>
<keyword evidence="4" id="KW-0067">ATP-binding</keyword>
<keyword evidence="2" id="KW-0547">Nucleotide-binding</keyword>
<feature type="domain" description="Thiamin pyrophosphokinase thiamin-binding" evidence="5">
    <location>
        <begin position="87"/>
        <end position="154"/>
    </location>
</feature>
<evidence type="ECO:0000256" key="2">
    <source>
        <dbReference type="ARBA" id="ARBA00022741"/>
    </source>
</evidence>
<dbReference type="InterPro" id="IPR036371">
    <property type="entry name" value="TPK_B1-bd_sf"/>
</dbReference>
<dbReference type="Pfam" id="PF04263">
    <property type="entry name" value="TPK_catalytic"/>
    <property type="match status" value="1"/>
</dbReference>
<dbReference type="PANTHER" id="PTHR13622:SF8">
    <property type="entry name" value="THIAMIN PYROPHOSPHOKINASE 1"/>
    <property type="match status" value="1"/>
</dbReference>
<dbReference type="PANTHER" id="PTHR13622">
    <property type="entry name" value="THIAMIN PYROPHOSPHOKINASE"/>
    <property type="match status" value="1"/>
</dbReference>
<dbReference type="Gene3D" id="3.40.50.10240">
    <property type="entry name" value="Thiamin pyrophosphokinase, catalytic domain"/>
    <property type="match status" value="1"/>
</dbReference>
<dbReference type="InterPro" id="IPR006282">
    <property type="entry name" value="Thi_PPkinase"/>
</dbReference>
<dbReference type="Pfam" id="PF04265">
    <property type="entry name" value="TPK_B1_binding"/>
    <property type="match status" value="1"/>
</dbReference>
<gene>
    <name evidence="6" type="primary">THI80</name>
    <name evidence="6" type="ORF">V5O48_001165</name>
</gene>
<dbReference type="EMBL" id="JBAHYK010000021">
    <property type="protein sequence ID" value="KAL0580873.1"/>
    <property type="molecule type" value="Genomic_DNA"/>
</dbReference>
<keyword evidence="3" id="KW-0418">Kinase</keyword>
<evidence type="ECO:0000313" key="7">
    <source>
        <dbReference type="Proteomes" id="UP001465976"/>
    </source>
</evidence>
<organism evidence="6 7">
    <name type="scientific">Marasmius crinis-equi</name>
    <dbReference type="NCBI Taxonomy" id="585013"/>
    <lineage>
        <taxon>Eukaryota</taxon>
        <taxon>Fungi</taxon>
        <taxon>Dikarya</taxon>
        <taxon>Basidiomycota</taxon>
        <taxon>Agaricomycotina</taxon>
        <taxon>Agaricomycetes</taxon>
        <taxon>Agaricomycetidae</taxon>
        <taxon>Agaricales</taxon>
        <taxon>Marasmiineae</taxon>
        <taxon>Marasmiaceae</taxon>
        <taxon>Marasmius</taxon>
    </lineage>
</organism>
<dbReference type="Proteomes" id="UP001465976">
    <property type="component" value="Unassembled WGS sequence"/>
</dbReference>
<dbReference type="InterPro" id="IPR007373">
    <property type="entry name" value="Thiamin_PyroPKinase_B1-bd"/>
</dbReference>
<comment type="caution">
    <text evidence="6">The sequence shown here is derived from an EMBL/GenBank/DDBJ whole genome shotgun (WGS) entry which is preliminary data.</text>
</comment>
<dbReference type="EC" id="2.7.6.2" evidence="6"/>